<dbReference type="PROSITE" id="PS50157">
    <property type="entry name" value="ZINC_FINGER_C2H2_2"/>
    <property type="match status" value="1"/>
</dbReference>
<dbReference type="Gene3D" id="3.30.160.60">
    <property type="entry name" value="Classic Zinc Finger"/>
    <property type="match status" value="1"/>
</dbReference>
<organism evidence="4 5">
    <name type="scientific">[Candida] anglica</name>
    <dbReference type="NCBI Taxonomy" id="148631"/>
    <lineage>
        <taxon>Eukaryota</taxon>
        <taxon>Fungi</taxon>
        <taxon>Dikarya</taxon>
        <taxon>Ascomycota</taxon>
        <taxon>Saccharomycotina</taxon>
        <taxon>Pichiomycetes</taxon>
        <taxon>Debaryomycetaceae</taxon>
        <taxon>Kurtzmaniella</taxon>
    </lineage>
</organism>
<keyword evidence="5" id="KW-1185">Reference proteome</keyword>
<name>A0ABP0EHB6_9ASCO</name>
<dbReference type="Proteomes" id="UP001497600">
    <property type="component" value="Chromosome G"/>
</dbReference>
<evidence type="ECO:0000313" key="5">
    <source>
        <dbReference type="Proteomes" id="UP001497600"/>
    </source>
</evidence>
<feature type="compositionally biased region" description="Polar residues" evidence="2">
    <location>
        <begin position="600"/>
        <end position="611"/>
    </location>
</feature>
<gene>
    <name evidence="4" type="ORF">CAAN4_G07184</name>
</gene>
<protein>
    <recommendedName>
        <fullName evidence="3">C2H2-type domain-containing protein</fullName>
    </recommendedName>
</protein>
<keyword evidence="1" id="KW-0863">Zinc-finger</keyword>
<evidence type="ECO:0000313" key="4">
    <source>
        <dbReference type="EMBL" id="CAK7917157.1"/>
    </source>
</evidence>
<proteinExistence type="predicted"/>
<feature type="compositionally biased region" description="Low complexity" evidence="2">
    <location>
        <begin position="751"/>
        <end position="768"/>
    </location>
</feature>
<evidence type="ECO:0000259" key="3">
    <source>
        <dbReference type="PROSITE" id="PS50157"/>
    </source>
</evidence>
<feature type="region of interest" description="Disordered" evidence="2">
    <location>
        <begin position="321"/>
        <end position="401"/>
    </location>
</feature>
<feature type="compositionally biased region" description="Acidic residues" evidence="2">
    <location>
        <begin position="361"/>
        <end position="371"/>
    </location>
</feature>
<accession>A0ABP0EHB6</accession>
<feature type="domain" description="C2H2-type" evidence="3">
    <location>
        <begin position="407"/>
        <end position="443"/>
    </location>
</feature>
<evidence type="ECO:0000256" key="1">
    <source>
        <dbReference type="PROSITE-ProRule" id="PRU00042"/>
    </source>
</evidence>
<feature type="compositionally biased region" description="Basic and acidic residues" evidence="2">
    <location>
        <begin position="828"/>
        <end position="837"/>
    </location>
</feature>
<sequence length="837" mass="93568">MTNVERPLDDMVLNGQALLPSALLQRVQNDIPRSIPSLNDGTAKKDPIMRDLLKLTPHGVDIVTEKGPGSQRFLLSINHYSYQLQEFLFLLNDKQGLDENDRISIEANLFELTSYIPKPPSSKFDVVVNKDANSYYPNNQLSKIVIDNYQQLLKLSSTYFNMSLASHITKYMVELIYSLQYWEIYHLLYLLPELEYFLKLCDIEVTQTPFGPLVRPPSNLFKESMSQGFDYPFPYPFYNYSCHSMDPEVRKRKFERINIVPYIDITLKNIPEPTRKRKKSATPLESKTPIVKILDENTPSHVAIPTIHNPANQNIINTTITSGTNGTPSNINPIATSNVNINNNSTNTNTNNNNNASTDYSDLEGSDDEEASALRAEDDRSPTMEVGEVDEEGAKRSAQKNKSGVIHQCHLIDPSSLQPCLKIFYGKNELLRHQEFVHATKKKIYKCIYCSRNGTKVSSYPRHDSLARHIRRKHGITGKENKMAVNYAKENVEIIDDPSKMSGPTPYDNQAQISARAQAEFEAKVKAQMKALSEVPEPRVTTKLPEERHESAEDVVASTSAISSPVAPLSADKSETVSLPPTSASSLAPAPYASEFPKQPTYTGFLSFNTKQDQRPQDPPNGPGIPVRRYSRHSDAGVEPIINVENVNFNKPESSALKENFQKFRLSNSPNSASVIPSVMLPKESTSPLMKRMSYIEEKVGARLPGIGMYMNSDWDYRRQQEASVHGSPPNIHQSPKPHFQNSTSELNDRSLPPTSNSSSTSSVPLSTQPKLPTLPQLVGTPSQTRVVGLPPPSQLTVGPGPHGKAITPFQSPPQHFPTHLQEQPFTPHDKMKESEK</sequence>
<feature type="region of interest" description="Disordered" evidence="2">
    <location>
        <begin position="720"/>
        <end position="837"/>
    </location>
</feature>
<dbReference type="InterPro" id="IPR013087">
    <property type="entry name" value="Znf_C2H2_type"/>
</dbReference>
<feature type="compositionally biased region" description="Low complexity" evidence="2">
    <location>
        <begin position="321"/>
        <end position="358"/>
    </location>
</feature>
<evidence type="ECO:0000256" key="2">
    <source>
        <dbReference type="SAM" id="MobiDB-lite"/>
    </source>
</evidence>
<keyword evidence="1" id="KW-0479">Metal-binding</keyword>
<keyword evidence="1" id="KW-0862">Zinc</keyword>
<dbReference type="EMBL" id="OZ004259">
    <property type="protein sequence ID" value="CAK7917157.1"/>
    <property type="molecule type" value="Genomic_DNA"/>
</dbReference>
<feature type="region of interest" description="Disordered" evidence="2">
    <location>
        <begin position="532"/>
        <end position="630"/>
    </location>
</feature>
<feature type="compositionally biased region" description="Low complexity" evidence="2">
    <location>
        <begin position="578"/>
        <end position="594"/>
    </location>
</feature>
<reference evidence="4 5" key="1">
    <citation type="submission" date="2024-01" db="EMBL/GenBank/DDBJ databases">
        <authorList>
            <consortium name="Genoscope - CEA"/>
            <person name="William W."/>
        </authorList>
    </citation>
    <scope>NUCLEOTIDE SEQUENCE [LARGE SCALE GENOMIC DNA]</scope>
    <source>
        <strain evidence="4 5">29B2s-10</strain>
    </source>
</reference>